<evidence type="ECO:0000256" key="4">
    <source>
        <dbReference type="ARBA" id="ARBA00022737"/>
    </source>
</evidence>
<keyword evidence="2 5" id="KW-0853">WD repeat</keyword>
<evidence type="ECO:0000256" key="2">
    <source>
        <dbReference type="ARBA" id="ARBA00022574"/>
    </source>
</evidence>
<dbReference type="Gene3D" id="1.20.1150.12">
    <property type="entry name" value="Endoplasmic reticulum resident protein 29, C-terminal domain"/>
    <property type="match status" value="1"/>
</dbReference>
<dbReference type="InterPro" id="IPR001680">
    <property type="entry name" value="WD40_rpt"/>
</dbReference>
<dbReference type="InterPro" id="IPR011679">
    <property type="entry name" value="ERp29_C"/>
</dbReference>
<feature type="compositionally biased region" description="Polar residues" evidence="7">
    <location>
        <begin position="782"/>
        <end position="793"/>
    </location>
</feature>
<dbReference type="SMART" id="SM00320">
    <property type="entry name" value="WD40"/>
    <property type="match status" value="7"/>
</dbReference>
<keyword evidence="4" id="KW-0677">Repeat</keyword>
<dbReference type="SUPFAM" id="SSF50978">
    <property type="entry name" value="WD40 repeat-like"/>
    <property type="match status" value="1"/>
</dbReference>
<feature type="repeat" description="WD" evidence="5">
    <location>
        <begin position="263"/>
        <end position="304"/>
    </location>
</feature>
<feature type="compositionally biased region" description="Low complexity" evidence="7">
    <location>
        <begin position="716"/>
        <end position="726"/>
    </location>
</feature>
<feature type="compositionally biased region" description="Polar residues" evidence="7">
    <location>
        <begin position="612"/>
        <end position="622"/>
    </location>
</feature>
<evidence type="ECO:0000256" key="5">
    <source>
        <dbReference type="PROSITE-ProRule" id="PRU00221"/>
    </source>
</evidence>
<dbReference type="InterPro" id="IPR036249">
    <property type="entry name" value="Thioredoxin-like_sf"/>
</dbReference>
<feature type="compositionally biased region" description="Polar residues" evidence="7">
    <location>
        <begin position="43"/>
        <end position="55"/>
    </location>
</feature>
<dbReference type="NCBIfam" id="TIGR01126">
    <property type="entry name" value="pdi_dom"/>
    <property type="match status" value="2"/>
</dbReference>
<feature type="domain" description="Thioredoxin" evidence="8">
    <location>
        <begin position="1014"/>
        <end position="1162"/>
    </location>
</feature>
<dbReference type="PANTHER" id="PTHR14221:SF0">
    <property type="entry name" value="WD REPEAT-CONTAINING PROTEIN 44"/>
    <property type="match status" value="1"/>
</dbReference>
<reference evidence="9 10" key="1">
    <citation type="submission" date="2024-02" db="EMBL/GenBank/DDBJ databases">
        <title>De novo assembly and annotation of 12 fungi associated with fruit tree decline syndrome in Ontario, Canada.</title>
        <authorList>
            <person name="Sulman M."/>
            <person name="Ellouze W."/>
            <person name="Ilyukhin E."/>
        </authorList>
    </citation>
    <scope>NUCLEOTIDE SEQUENCE [LARGE SCALE GENOMIC DNA]</scope>
    <source>
        <strain evidence="9 10">M1-105</strain>
    </source>
</reference>
<dbReference type="Gene3D" id="2.130.10.10">
    <property type="entry name" value="YVTN repeat-like/Quinoprotein amine dehydrogenase"/>
    <property type="match status" value="1"/>
</dbReference>
<dbReference type="SUPFAM" id="SSF47933">
    <property type="entry name" value="ERP29 C domain-like"/>
    <property type="match status" value="1"/>
</dbReference>
<dbReference type="InterPro" id="IPR040324">
    <property type="entry name" value="WDR44/Dgr2"/>
</dbReference>
<evidence type="ECO:0000256" key="1">
    <source>
        <dbReference type="ARBA" id="ARBA00006347"/>
    </source>
</evidence>
<dbReference type="InterPro" id="IPR036322">
    <property type="entry name" value="WD40_repeat_dom_sf"/>
</dbReference>
<dbReference type="PROSITE" id="PS00194">
    <property type="entry name" value="THIOREDOXIN_1"/>
    <property type="match status" value="2"/>
</dbReference>
<sequence>MQDALPKIRVTDPHSRDSVPLSASPASPQPSPHDVSEEERSVTPVSTRSKSSGKASPTKLHRAAGTSASQAHGKPAQDGNGGNGDVDQAPIDPLSQQIFKRTQTSADVFQKFRPTADDPSSQARPFTADGSAGPKAIRDQNRSDAISLAPSKKKGVSFLSRIIGNKKKQDGETFPDDAASEYRPEGMDAELFSQPIDNSIGYSPRHPQPPGYIKIRSKFKKEREFDRVFLAQQLRTNAPPAQDEQRPSTSAGAVPTANHPRTANTNERPTWALEFSKDGKYLAAGGQDGILRVWTVISNPEERTAHEIAEAGTQKDGQGLHVNAPVFQKKTLREYTGHESTILDLSWSKNNFLLSSSMDKTVRLWHVSRAECLCTFKHADFVPSIQFHPKDDRFFLAGSLDSKLRLWSIPDKTVAFWNQLPEMITAVAFTPDGKTAIAGTLNGLCMFYDTEGLKYQTQIHVKSSRGKNAKGSKITGIQATSVGAGTSLGDVKLLISSNDSRIRLYSLRDKGLEVKFRGQENNFSQIRASFSDDAQYVICGSEDRRAYIWSNGALEGENRNQRPVEMFDAHNSITTCAILAPTKTRQLLSYSEDPVYDLCNPPPVTLVSRTESLSSRPTSEVGSVQGGAPSVRNKRAEGTPAYLARSAHPDGQIIVTADYQGNIKVFRQDCAFAKRKSVNDNWDASSVFSRKTAGSGVRRSNSTKTRASSRKRRDSTATTATTGTDRILSWRQNISSSSSLKDGKAGKGDRGISPGKVSMASSAKSSKAQLPEMPPLPHRTTNDSIPSIATTDSPPRPRTSGGALGSQSQPHLPPPSENPMWVHGEQSYAYYNQDTWRNQLESSKLQPPLTKKESIVTLFLPPTHQHPGPPHGRPSDRLKPQNTMVRLNTLLGGLTLLGAAAASAVVDLVPDNFDSIVLKSGKPALVEFFAPWCGHCKNLAPVYEELATTLAHASDKVTIAKVDADDHRSLGQRFGVQGFPTLKWFDGKSDTPEDYKGGRDLESLASFIKEKTGVKPKTKAKAPSEVVMLDDKSFKEEIGGDKDVLVAFTAPWCGHCKSLAPTWETLALDYKLEPTVLIAKVDAEAPNAKATAQDQGVKSYPTIKFFPRGSTEPQDYEGGRTEAAFVSFLNDKAGTHRAPGGGLDATGGTIEALNAVVAEFKGAWDKGVAKAKEAAKAAEGTYKDYYVKVFEKLSANAGYVDKELARLEGMLKKGGLAPEKVDDLTSRTNILRLFKGEEEKSEL</sequence>
<dbReference type="InterPro" id="IPR005788">
    <property type="entry name" value="PDI_thioredoxin-like_dom"/>
</dbReference>
<proteinExistence type="inferred from homology"/>
<dbReference type="PROSITE" id="PS51352">
    <property type="entry name" value="THIOREDOXIN_2"/>
    <property type="match status" value="2"/>
</dbReference>
<dbReference type="Gene3D" id="3.40.30.10">
    <property type="entry name" value="Glutaredoxin"/>
    <property type="match status" value="2"/>
</dbReference>
<comment type="similarity">
    <text evidence="1 6">Belongs to the protein disulfide isomerase family.</text>
</comment>
<dbReference type="Pfam" id="PF00400">
    <property type="entry name" value="WD40"/>
    <property type="match status" value="4"/>
</dbReference>
<dbReference type="InterPro" id="IPR015943">
    <property type="entry name" value="WD40/YVTN_repeat-like_dom_sf"/>
</dbReference>
<dbReference type="PROSITE" id="PS50082">
    <property type="entry name" value="WD_REPEATS_2"/>
    <property type="match status" value="3"/>
</dbReference>
<feature type="region of interest" description="Disordered" evidence="7">
    <location>
        <begin position="612"/>
        <end position="635"/>
    </location>
</feature>
<name>A0ABR3SI59_9PEZI</name>
<feature type="compositionally biased region" description="Polar residues" evidence="7">
    <location>
        <begin position="94"/>
        <end position="107"/>
    </location>
</feature>
<protein>
    <recommendedName>
        <fullName evidence="8">Thioredoxin domain-containing protein</fullName>
    </recommendedName>
</protein>
<dbReference type="CDD" id="cd02998">
    <property type="entry name" value="PDI_a_ERp38"/>
    <property type="match status" value="2"/>
</dbReference>
<dbReference type="InterPro" id="IPR036356">
    <property type="entry name" value="ERp29_C_sf"/>
</dbReference>
<comment type="caution">
    <text evidence="9">The sequence shown here is derived from an EMBL/GenBank/DDBJ whole genome shotgun (WGS) entry which is preliminary data.</text>
</comment>
<dbReference type="EMBL" id="JAJVDC020000148">
    <property type="protein sequence ID" value="KAL1621633.1"/>
    <property type="molecule type" value="Genomic_DNA"/>
</dbReference>
<feature type="repeat" description="WD" evidence="5">
    <location>
        <begin position="335"/>
        <end position="375"/>
    </location>
</feature>
<accession>A0ABR3SI59</accession>
<dbReference type="InterPro" id="IPR017937">
    <property type="entry name" value="Thioredoxin_CS"/>
</dbReference>
<feature type="compositionally biased region" description="Low complexity" evidence="7">
    <location>
        <begin position="756"/>
        <end position="768"/>
    </location>
</feature>
<evidence type="ECO:0000313" key="10">
    <source>
        <dbReference type="Proteomes" id="UP001521116"/>
    </source>
</evidence>
<feature type="region of interest" description="Disordered" evidence="7">
    <location>
        <begin position="690"/>
        <end position="821"/>
    </location>
</feature>
<feature type="compositionally biased region" description="Basic and acidic residues" evidence="7">
    <location>
        <begin position="741"/>
        <end position="750"/>
    </location>
</feature>
<dbReference type="Proteomes" id="UP001521116">
    <property type="component" value="Unassembled WGS sequence"/>
</dbReference>
<dbReference type="SUPFAM" id="SSF52833">
    <property type="entry name" value="Thioredoxin-like"/>
    <property type="match status" value="2"/>
</dbReference>
<evidence type="ECO:0000256" key="3">
    <source>
        <dbReference type="ARBA" id="ARBA00022729"/>
    </source>
</evidence>
<evidence type="ECO:0000256" key="6">
    <source>
        <dbReference type="RuleBase" id="RU004208"/>
    </source>
</evidence>
<dbReference type="PROSITE" id="PS50294">
    <property type="entry name" value="WD_REPEATS_REGION"/>
    <property type="match status" value="3"/>
</dbReference>
<dbReference type="Pfam" id="PF07749">
    <property type="entry name" value="ERp29"/>
    <property type="match status" value="1"/>
</dbReference>
<gene>
    <name evidence="9" type="ORF">SLS56_009103</name>
</gene>
<feature type="domain" description="Thioredoxin" evidence="8">
    <location>
        <begin position="895"/>
        <end position="1013"/>
    </location>
</feature>
<keyword evidence="3" id="KW-0732">Signal</keyword>
<keyword evidence="10" id="KW-1185">Reference proteome</keyword>
<feature type="compositionally biased region" description="Polar residues" evidence="7">
    <location>
        <begin position="259"/>
        <end position="268"/>
    </location>
</feature>
<feature type="repeat" description="WD" evidence="5">
    <location>
        <begin position="375"/>
        <end position="409"/>
    </location>
</feature>
<dbReference type="InterPro" id="IPR013766">
    <property type="entry name" value="Thioredoxin_domain"/>
</dbReference>
<feature type="compositionally biased region" description="Polar residues" evidence="7">
    <location>
        <begin position="730"/>
        <end position="740"/>
    </location>
</feature>
<dbReference type="Pfam" id="PF00085">
    <property type="entry name" value="Thioredoxin"/>
    <property type="match status" value="2"/>
</dbReference>
<evidence type="ECO:0000259" key="8">
    <source>
        <dbReference type="PROSITE" id="PS51352"/>
    </source>
</evidence>
<feature type="region of interest" description="Disordered" evidence="7">
    <location>
        <begin position="235"/>
        <end position="268"/>
    </location>
</feature>
<evidence type="ECO:0000313" key="9">
    <source>
        <dbReference type="EMBL" id="KAL1621633.1"/>
    </source>
</evidence>
<dbReference type="PANTHER" id="PTHR14221">
    <property type="entry name" value="WD REPEAT DOMAIN 44"/>
    <property type="match status" value="1"/>
</dbReference>
<feature type="region of interest" description="Disordered" evidence="7">
    <location>
        <begin position="1"/>
        <end position="145"/>
    </location>
</feature>
<evidence type="ECO:0000256" key="7">
    <source>
        <dbReference type="SAM" id="MobiDB-lite"/>
    </source>
</evidence>
<organism evidence="9 10">
    <name type="scientific">Neofusicoccum ribis</name>
    <dbReference type="NCBI Taxonomy" id="45134"/>
    <lineage>
        <taxon>Eukaryota</taxon>
        <taxon>Fungi</taxon>
        <taxon>Dikarya</taxon>
        <taxon>Ascomycota</taxon>
        <taxon>Pezizomycotina</taxon>
        <taxon>Dothideomycetes</taxon>
        <taxon>Dothideomycetes incertae sedis</taxon>
        <taxon>Botryosphaeriales</taxon>
        <taxon>Botryosphaeriaceae</taxon>
        <taxon>Neofusicoccum</taxon>
    </lineage>
</organism>
<dbReference type="PRINTS" id="PR00421">
    <property type="entry name" value="THIOREDOXIN"/>
</dbReference>
<dbReference type="CDD" id="cd00238">
    <property type="entry name" value="ERp29c"/>
    <property type="match status" value="1"/>
</dbReference>